<dbReference type="EMBL" id="CT573074">
    <property type="protein sequence ID" value="CAJ70859.1"/>
    <property type="molecule type" value="Genomic_DNA"/>
</dbReference>
<organism evidence="1">
    <name type="scientific">Kuenenia stuttgartiensis</name>
    <dbReference type="NCBI Taxonomy" id="174633"/>
    <lineage>
        <taxon>Bacteria</taxon>
        <taxon>Pseudomonadati</taxon>
        <taxon>Planctomycetota</taxon>
        <taxon>Candidatus Brocadiia</taxon>
        <taxon>Candidatus Brocadiales</taxon>
        <taxon>Candidatus Brocadiaceae</taxon>
        <taxon>Candidatus Kuenenia</taxon>
    </lineage>
</organism>
<proteinExistence type="predicted"/>
<reference evidence="2 3" key="3">
    <citation type="submission" date="2020-02" db="EMBL/GenBank/DDBJ databases">
        <title>Newly sequenced genome of strain CSTR1 showed variability in Candidatus Kuenenia stuttgartiensis genomes.</title>
        <authorList>
            <person name="Ding C."/>
            <person name="Adrian L."/>
        </authorList>
    </citation>
    <scope>NUCLEOTIDE SEQUENCE [LARGE SCALE GENOMIC DNA]</scope>
    <source>
        <strain evidence="2 3">CSTR1</strain>
    </source>
</reference>
<evidence type="ECO:0000313" key="3">
    <source>
        <dbReference type="Proteomes" id="UP000501926"/>
    </source>
</evidence>
<reference evidence="1" key="1">
    <citation type="journal article" date="2006" name="Nature">
        <title>Deciphering the evolution and metabolism of an anammox bacterium from a community genome.</title>
        <authorList>
            <person name="Strous M."/>
            <person name="Pelletier E."/>
            <person name="Mangenot S."/>
            <person name="Rattei T."/>
            <person name="Lehner A."/>
            <person name="Taylor M.W."/>
            <person name="Horn M."/>
            <person name="Daims H."/>
            <person name="Bartol-Mavel D."/>
            <person name="Wincker P."/>
            <person name="Barbe V."/>
            <person name="Fonknechten N."/>
            <person name="Vallenet D."/>
            <person name="Segurens B."/>
            <person name="Schenowitz-Truong C."/>
            <person name="Medigue C."/>
            <person name="Collingro A."/>
            <person name="Snel B."/>
            <person name="Dutilh B.E."/>
            <person name="OpDenCamp H.J.M."/>
            <person name="vanDerDrift C."/>
            <person name="Cirpus I."/>
            <person name="vanDePas-Schoonen K.T."/>
            <person name="Harhangi H.R."/>
            <person name="vanNiftrik L."/>
            <person name="Schmid M."/>
            <person name="Keltjens J."/>
            <person name="vanDeVossenberg J."/>
            <person name="Kartal B."/>
            <person name="Meier H."/>
            <person name="Frishman D."/>
            <person name="Huynen M.A."/>
            <person name="Mewes H."/>
            <person name="Weissenbach J."/>
            <person name="Jetten M.S.M."/>
            <person name="Wagner M."/>
            <person name="LePaslier D."/>
        </authorList>
    </citation>
    <scope>NUCLEOTIDE SEQUENCE</scope>
</reference>
<sequence>MLRHWRSGTSPYIIEKVAEGLIYYRVCWGDPTNPHDPTDSRYLKPVVQTTLSLHSWHLMR</sequence>
<evidence type="ECO:0000313" key="2">
    <source>
        <dbReference type="EMBL" id="QII13368.1"/>
    </source>
</evidence>
<accession>Q1PUF1</accession>
<evidence type="ECO:0000313" key="1">
    <source>
        <dbReference type="EMBL" id="CAJ70859.1"/>
    </source>
</evidence>
<protein>
    <submittedName>
        <fullName evidence="1">Uncharacterized protein</fullName>
    </submittedName>
</protein>
<reference evidence="1" key="2">
    <citation type="submission" date="2006-01" db="EMBL/GenBank/DDBJ databases">
        <authorList>
            <person name="Genoscope"/>
        </authorList>
    </citation>
    <scope>NUCLEOTIDE SEQUENCE</scope>
</reference>
<dbReference type="EMBL" id="CP049055">
    <property type="protein sequence ID" value="QII13368.1"/>
    <property type="molecule type" value="Genomic_DNA"/>
</dbReference>
<dbReference type="Proteomes" id="UP000501926">
    <property type="component" value="Chromosome"/>
</dbReference>
<dbReference type="AlphaFoldDB" id="Q1PUF1"/>
<gene>
    <name evidence="2" type="ORF">KsCSTR_39890</name>
    <name evidence="1" type="ORF">kustb0114</name>
</gene>
<name>Q1PUF1_KUEST</name>